<sequence>MLCLPHKRLKVAKKELDSENESALGGQGENSHLVAQLRKSEARNRVGKKFCLLP</sequence>
<accession>I4G7F0</accession>
<proteinExistence type="predicted"/>
<reference evidence="1 2" key="1">
    <citation type="submission" date="2012-04" db="EMBL/GenBank/DDBJ databases">
        <authorList>
            <person name="Genoscope - CEA"/>
        </authorList>
    </citation>
    <scope>NUCLEOTIDE SEQUENCE [LARGE SCALE GENOMIC DNA]</scope>
    <source>
        <strain evidence="1 2">9443</strain>
    </source>
</reference>
<dbReference type="Proteomes" id="UP000003480">
    <property type="component" value="Unassembled WGS sequence"/>
</dbReference>
<evidence type="ECO:0000313" key="1">
    <source>
        <dbReference type="EMBL" id="CCI03861.1"/>
    </source>
</evidence>
<protein>
    <submittedName>
        <fullName evidence="1">Uncharacterized protein</fullName>
    </submittedName>
</protein>
<name>I4G7F0_MICAE</name>
<organism evidence="1 2">
    <name type="scientific">Microcystis aeruginosa PCC 9443</name>
    <dbReference type="NCBI Taxonomy" id="1160281"/>
    <lineage>
        <taxon>Bacteria</taxon>
        <taxon>Bacillati</taxon>
        <taxon>Cyanobacteriota</taxon>
        <taxon>Cyanophyceae</taxon>
        <taxon>Oscillatoriophycideae</taxon>
        <taxon>Chroococcales</taxon>
        <taxon>Microcystaceae</taxon>
        <taxon>Microcystis</taxon>
    </lineage>
</organism>
<dbReference type="AlphaFoldDB" id="I4G7F0"/>
<comment type="caution">
    <text evidence="1">The sequence shown here is derived from an EMBL/GenBank/DDBJ whole genome shotgun (WGS) entry which is preliminary data.</text>
</comment>
<dbReference type="HOGENOM" id="CLU_3045311_0_0_3"/>
<gene>
    <name evidence="1" type="ORF">MICAC_5050004</name>
</gene>
<dbReference type="EMBL" id="CAIJ01000452">
    <property type="protein sequence ID" value="CCI03861.1"/>
    <property type="molecule type" value="Genomic_DNA"/>
</dbReference>
<evidence type="ECO:0000313" key="2">
    <source>
        <dbReference type="Proteomes" id="UP000003480"/>
    </source>
</evidence>